<accession>A0A814R660</accession>
<dbReference type="EMBL" id="CAJOBC010006255">
    <property type="protein sequence ID" value="CAF3892477.1"/>
    <property type="molecule type" value="Genomic_DNA"/>
</dbReference>
<reference evidence="3" key="1">
    <citation type="submission" date="2021-02" db="EMBL/GenBank/DDBJ databases">
        <authorList>
            <person name="Nowell W R."/>
        </authorList>
    </citation>
    <scope>NUCLEOTIDE SEQUENCE</scope>
</reference>
<evidence type="ECO:0000313" key="3">
    <source>
        <dbReference type="EMBL" id="CAF1128882.1"/>
    </source>
</evidence>
<dbReference type="EMBL" id="CAJNOQ010006255">
    <property type="protein sequence ID" value="CAF1128882.1"/>
    <property type="molecule type" value="Genomic_DNA"/>
</dbReference>
<feature type="region of interest" description="Disordered" evidence="1">
    <location>
        <begin position="121"/>
        <end position="143"/>
    </location>
</feature>
<feature type="chain" id="PRO_5036225736" evidence="2">
    <location>
        <begin position="22"/>
        <end position="218"/>
    </location>
</feature>
<comment type="caution">
    <text evidence="3">The sequence shown here is derived from an EMBL/GenBank/DDBJ whole genome shotgun (WGS) entry which is preliminary data.</text>
</comment>
<dbReference type="Proteomes" id="UP000681722">
    <property type="component" value="Unassembled WGS sequence"/>
</dbReference>
<evidence type="ECO:0000256" key="1">
    <source>
        <dbReference type="SAM" id="MobiDB-lite"/>
    </source>
</evidence>
<gene>
    <name evidence="3" type="ORF">GPM918_LOCUS20082</name>
    <name evidence="4" type="ORF">SRO942_LOCUS20079</name>
</gene>
<dbReference type="OrthoDB" id="10007283at2759"/>
<evidence type="ECO:0000256" key="2">
    <source>
        <dbReference type="SAM" id="SignalP"/>
    </source>
</evidence>
<feature type="region of interest" description="Disordered" evidence="1">
    <location>
        <begin position="181"/>
        <end position="218"/>
    </location>
</feature>
<protein>
    <submittedName>
        <fullName evidence="3">Uncharacterized protein</fullName>
    </submittedName>
</protein>
<sequence length="218" mass="24130">MWSKYLNLLALITLLIGSTHSKERGLLSRLLSGGSSKSVSNSDGEMVRERSKIRELLRNPIVIGLLSAAVGMLIQKALESRNVDKNSICENNYVKMASMASATNPQLKQLLDVLGCTEKSNIKKPSTSSTDDESNITDAIGDDGSRDEHISKLSLLKEIFRGEKGAKRKFLKSLFGLKSKERKAGEKLPKSNYELDKSDAQTMNDLQKELNEHGNKFD</sequence>
<evidence type="ECO:0000313" key="5">
    <source>
        <dbReference type="Proteomes" id="UP000663829"/>
    </source>
</evidence>
<feature type="compositionally biased region" description="Basic and acidic residues" evidence="1">
    <location>
        <begin position="181"/>
        <end position="199"/>
    </location>
</feature>
<evidence type="ECO:0000313" key="4">
    <source>
        <dbReference type="EMBL" id="CAF3892477.1"/>
    </source>
</evidence>
<feature type="signal peptide" evidence="2">
    <location>
        <begin position="1"/>
        <end position="21"/>
    </location>
</feature>
<keyword evidence="2" id="KW-0732">Signal</keyword>
<dbReference type="AlphaFoldDB" id="A0A814R660"/>
<organism evidence="3 5">
    <name type="scientific">Didymodactylos carnosus</name>
    <dbReference type="NCBI Taxonomy" id="1234261"/>
    <lineage>
        <taxon>Eukaryota</taxon>
        <taxon>Metazoa</taxon>
        <taxon>Spiralia</taxon>
        <taxon>Gnathifera</taxon>
        <taxon>Rotifera</taxon>
        <taxon>Eurotatoria</taxon>
        <taxon>Bdelloidea</taxon>
        <taxon>Philodinida</taxon>
        <taxon>Philodinidae</taxon>
        <taxon>Didymodactylos</taxon>
    </lineage>
</organism>
<feature type="compositionally biased region" description="Basic and acidic residues" evidence="1">
    <location>
        <begin position="206"/>
        <end position="218"/>
    </location>
</feature>
<keyword evidence="5" id="KW-1185">Reference proteome</keyword>
<proteinExistence type="predicted"/>
<dbReference type="Proteomes" id="UP000663829">
    <property type="component" value="Unassembled WGS sequence"/>
</dbReference>
<name>A0A814R660_9BILA</name>